<evidence type="ECO:0000256" key="3">
    <source>
        <dbReference type="ARBA" id="ARBA00022676"/>
    </source>
</evidence>
<name>A0ABW4BE67_9LACO</name>
<dbReference type="PANTHER" id="PTHR43179">
    <property type="entry name" value="RHAMNOSYLTRANSFERASE WBBL"/>
    <property type="match status" value="1"/>
</dbReference>
<evidence type="ECO:0000313" key="7">
    <source>
        <dbReference type="Proteomes" id="UP001597249"/>
    </source>
</evidence>
<gene>
    <name evidence="6" type="ORF">ACFQ3L_09750</name>
</gene>
<dbReference type="Gene3D" id="3.90.550.10">
    <property type="entry name" value="Spore Coat Polysaccharide Biosynthesis Protein SpsA, Chain A"/>
    <property type="match status" value="1"/>
</dbReference>
<evidence type="ECO:0000256" key="4">
    <source>
        <dbReference type="ARBA" id="ARBA00022679"/>
    </source>
</evidence>
<keyword evidence="3 6" id="KW-0328">Glycosyltransferase</keyword>
<evidence type="ECO:0000256" key="2">
    <source>
        <dbReference type="ARBA" id="ARBA00006739"/>
    </source>
</evidence>
<dbReference type="EMBL" id="JBHTMO010000033">
    <property type="protein sequence ID" value="MFD1393847.1"/>
    <property type="molecule type" value="Genomic_DNA"/>
</dbReference>
<dbReference type="GO" id="GO:0016757">
    <property type="term" value="F:glycosyltransferase activity"/>
    <property type="evidence" value="ECO:0007669"/>
    <property type="project" value="UniProtKB-KW"/>
</dbReference>
<dbReference type="InterPro" id="IPR029044">
    <property type="entry name" value="Nucleotide-diphossugar_trans"/>
</dbReference>
<dbReference type="Pfam" id="PF00535">
    <property type="entry name" value="Glycos_transf_2"/>
    <property type="match status" value="1"/>
</dbReference>
<proteinExistence type="inferred from homology"/>
<keyword evidence="4 6" id="KW-0808">Transferase</keyword>
<keyword evidence="7" id="KW-1185">Reference proteome</keyword>
<comment type="caution">
    <text evidence="6">The sequence shown here is derived from an EMBL/GenBank/DDBJ whole genome shotgun (WGS) entry which is preliminary data.</text>
</comment>
<dbReference type="RefSeq" id="WP_125586617.1">
    <property type="nucleotide sequence ID" value="NZ_JBHTMO010000033.1"/>
</dbReference>
<dbReference type="PANTHER" id="PTHR43179:SF12">
    <property type="entry name" value="GALACTOFURANOSYLTRANSFERASE GLFT2"/>
    <property type="match status" value="1"/>
</dbReference>
<accession>A0ABW4BE67</accession>
<evidence type="ECO:0000313" key="6">
    <source>
        <dbReference type="EMBL" id="MFD1393847.1"/>
    </source>
</evidence>
<evidence type="ECO:0000256" key="1">
    <source>
        <dbReference type="ARBA" id="ARBA00004776"/>
    </source>
</evidence>
<dbReference type="InterPro" id="IPR001173">
    <property type="entry name" value="Glyco_trans_2-like"/>
</dbReference>
<reference evidence="7" key="1">
    <citation type="journal article" date="2019" name="Int. J. Syst. Evol. Microbiol.">
        <title>The Global Catalogue of Microorganisms (GCM) 10K type strain sequencing project: providing services to taxonomists for standard genome sequencing and annotation.</title>
        <authorList>
            <consortium name="The Broad Institute Genomics Platform"/>
            <consortium name="The Broad Institute Genome Sequencing Center for Infectious Disease"/>
            <person name="Wu L."/>
            <person name="Ma J."/>
        </authorList>
    </citation>
    <scope>NUCLEOTIDE SEQUENCE [LARGE SCALE GENOMIC DNA]</scope>
    <source>
        <strain evidence="7">CCM 8911</strain>
    </source>
</reference>
<dbReference type="Proteomes" id="UP001597249">
    <property type="component" value="Unassembled WGS sequence"/>
</dbReference>
<comment type="similarity">
    <text evidence="2">Belongs to the glycosyltransferase 2 family.</text>
</comment>
<organism evidence="6 7">
    <name type="scientific">Lacticaseibacillus jixianensis</name>
    <dbReference type="NCBI Taxonomy" id="2486012"/>
    <lineage>
        <taxon>Bacteria</taxon>
        <taxon>Bacillati</taxon>
        <taxon>Bacillota</taxon>
        <taxon>Bacilli</taxon>
        <taxon>Lactobacillales</taxon>
        <taxon>Lactobacillaceae</taxon>
        <taxon>Lacticaseibacillus</taxon>
    </lineage>
</organism>
<dbReference type="SUPFAM" id="SSF53448">
    <property type="entry name" value="Nucleotide-diphospho-sugar transferases"/>
    <property type="match status" value="1"/>
</dbReference>
<evidence type="ECO:0000259" key="5">
    <source>
        <dbReference type="Pfam" id="PF00535"/>
    </source>
</evidence>
<sequence>MNNWGVVIVLYNPDLGQLEKTVRQIHRQTDSIALVNNGSALTATVDNVVAYELGRNVGIASAQNYGVERLRETSPDLKYVFFLDQDSQVPSGYFEQMLATWHEVANKTPQLRALSPKITRRKESGNYSTLIFDQKGLRKQNLDFREQPLILNTLPISSGLMVSLEAFQAVGGLSENWFIDWVDFDFDLKLLTRGYQIATTGRASIIHEIGTPERRNFFGKKIAVTNYVLFREFYTARNGMYLIRKYGKKGNGIAKYSWGQIGRRFLMLIYEPKKIRRLATLIRGLLVGLVTSFD</sequence>
<protein>
    <submittedName>
        <fullName evidence="6">Glycosyltransferase</fullName>
        <ecNumber evidence="6">2.4.-.-</ecNumber>
    </submittedName>
</protein>
<feature type="domain" description="Glycosyltransferase 2-like" evidence="5">
    <location>
        <begin position="6"/>
        <end position="103"/>
    </location>
</feature>
<dbReference type="EC" id="2.4.-.-" evidence="6"/>
<comment type="pathway">
    <text evidence="1">Cell wall biogenesis; cell wall polysaccharide biosynthesis.</text>
</comment>